<organism evidence="1 2">
    <name type="scientific">Usitatibacter rugosus</name>
    <dbReference type="NCBI Taxonomy" id="2732067"/>
    <lineage>
        <taxon>Bacteria</taxon>
        <taxon>Pseudomonadati</taxon>
        <taxon>Pseudomonadota</taxon>
        <taxon>Betaproteobacteria</taxon>
        <taxon>Nitrosomonadales</taxon>
        <taxon>Usitatibacteraceae</taxon>
        <taxon>Usitatibacter</taxon>
    </lineage>
</organism>
<name>A0A6M4GQF7_9PROT</name>
<evidence type="ECO:0008006" key="3">
    <source>
        <dbReference type="Google" id="ProtNLM"/>
    </source>
</evidence>
<gene>
    <name evidence="1" type="ORF">DSM104443_00628</name>
</gene>
<sequence>MFSASAVLEGLPEGWNIYRLLRFKPLTKYALVPEGGTNVVHAVASSSASGLNQPVSVDLREFPLAEWRWKVPRLIADADNSQPAHADAPARVVFTFEGTREQLPDDEKLNYDLAKALTGNPLPYATLMYIWEPNRPEGEIVTHYNSTRVKMVIAGNSRLDLSQWHDKKVNVFEDYRRAFGEDPPRVKSVGIMSDSDNTGVSVEAFYGDIRFLKN</sequence>
<dbReference type="InterPro" id="IPR021409">
    <property type="entry name" value="DUF3047"/>
</dbReference>
<dbReference type="EMBL" id="CP053069">
    <property type="protein sequence ID" value="QJR09579.1"/>
    <property type="molecule type" value="Genomic_DNA"/>
</dbReference>
<proteinExistence type="predicted"/>
<keyword evidence="2" id="KW-1185">Reference proteome</keyword>
<dbReference type="Pfam" id="PF11249">
    <property type="entry name" value="DUF3047"/>
    <property type="match status" value="1"/>
</dbReference>
<accession>A0A6M4GQF7</accession>
<dbReference type="Proteomes" id="UP000501534">
    <property type="component" value="Chromosome"/>
</dbReference>
<evidence type="ECO:0000313" key="2">
    <source>
        <dbReference type="Proteomes" id="UP000501534"/>
    </source>
</evidence>
<reference evidence="1 2" key="1">
    <citation type="submission" date="2020-04" db="EMBL/GenBank/DDBJ databases">
        <title>Usitatibacter rugosus gen. nov., sp. nov. and Usitatibacter palustris sp. nov., novel members of Usitatibacteraceae fam. nov. within the order Nitrosomonadales isolated from soil.</title>
        <authorList>
            <person name="Huber K.J."/>
            <person name="Neumann-Schaal M."/>
            <person name="Geppert A."/>
            <person name="Luckner M."/>
            <person name="Wanner G."/>
            <person name="Overmann J."/>
        </authorList>
    </citation>
    <scope>NUCLEOTIDE SEQUENCE [LARGE SCALE GENOMIC DNA]</scope>
    <source>
        <strain evidence="1 2">0125_3</strain>
    </source>
</reference>
<dbReference type="KEGG" id="uru:DSM104443_00628"/>
<evidence type="ECO:0000313" key="1">
    <source>
        <dbReference type="EMBL" id="QJR09579.1"/>
    </source>
</evidence>
<protein>
    <recommendedName>
        <fullName evidence="3">DUF3047 family protein</fullName>
    </recommendedName>
</protein>
<dbReference type="RefSeq" id="WP_171089405.1">
    <property type="nucleotide sequence ID" value="NZ_CP053069.1"/>
</dbReference>
<dbReference type="AlphaFoldDB" id="A0A6M4GQF7"/>